<accession>A0A518GVU3</accession>
<dbReference type="RefSeq" id="WP_145266957.1">
    <property type="nucleotide sequence ID" value="NZ_CP036426.1"/>
</dbReference>
<reference evidence="1 2" key="1">
    <citation type="submission" date="2019-02" db="EMBL/GenBank/DDBJ databases">
        <title>Deep-cultivation of Planctomycetes and their phenomic and genomic characterization uncovers novel biology.</title>
        <authorList>
            <person name="Wiegand S."/>
            <person name="Jogler M."/>
            <person name="Boedeker C."/>
            <person name="Pinto D."/>
            <person name="Vollmers J."/>
            <person name="Rivas-Marin E."/>
            <person name="Kohn T."/>
            <person name="Peeters S.H."/>
            <person name="Heuer A."/>
            <person name="Rast P."/>
            <person name="Oberbeckmann S."/>
            <person name="Bunk B."/>
            <person name="Jeske O."/>
            <person name="Meyerdierks A."/>
            <person name="Storesund J.E."/>
            <person name="Kallscheuer N."/>
            <person name="Luecker S."/>
            <person name="Lage O.M."/>
            <person name="Pohl T."/>
            <person name="Merkel B.J."/>
            <person name="Hornburger P."/>
            <person name="Mueller R.-W."/>
            <person name="Bruemmer F."/>
            <person name="Labrenz M."/>
            <person name="Spormann A.M."/>
            <person name="Op den Camp H."/>
            <person name="Overmann J."/>
            <person name="Amann R."/>
            <person name="Jetten M.S.M."/>
            <person name="Mascher T."/>
            <person name="Medema M.H."/>
            <person name="Devos D.P."/>
            <person name="Kaster A.-K."/>
            <person name="Ovreas L."/>
            <person name="Rohde M."/>
            <person name="Galperin M.Y."/>
            <person name="Jogler C."/>
        </authorList>
    </citation>
    <scope>NUCLEOTIDE SEQUENCE [LARGE SCALE GENOMIC DNA]</scope>
    <source>
        <strain evidence="1 2">ElP</strain>
    </source>
</reference>
<dbReference type="OrthoDB" id="270772at2"/>
<evidence type="ECO:0000313" key="1">
    <source>
        <dbReference type="EMBL" id="QDV32688.1"/>
    </source>
</evidence>
<dbReference type="KEGG" id="tpla:ElP_05240"/>
<name>A0A518GVU3_9BACT</name>
<dbReference type="EMBL" id="CP036426">
    <property type="protein sequence ID" value="QDV32688.1"/>
    <property type="molecule type" value="Genomic_DNA"/>
</dbReference>
<dbReference type="Proteomes" id="UP000317835">
    <property type="component" value="Chromosome"/>
</dbReference>
<gene>
    <name evidence="1" type="ORF">ElP_05240</name>
</gene>
<keyword evidence="2" id="KW-1185">Reference proteome</keyword>
<evidence type="ECO:0000313" key="2">
    <source>
        <dbReference type="Proteomes" id="UP000317835"/>
    </source>
</evidence>
<sequence>MGTAGQVEGLAGALLRSVDEPDRIALIQLRLDRYCHRLRNRLNSMKLSLYLARRLSADGPVVEWGRSEEACRSIETLLDQLQVFCAPLHPAPTPGDLSEWLGHRLDEWRNELGRREIRLEAEGPGEPLWCRGDWMRLGQGLDGLVAAWSRIGSPSAVIRLSWGRDVDRCVIRFEADDRLIRLSCDEVESLALPLLARVVASHGGSLTVHDDHPSIELRMPSD</sequence>
<dbReference type="AlphaFoldDB" id="A0A518GVU3"/>
<protein>
    <submittedName>
        <fullName evidence="1">Uncharacterized protein</fullName>
    </submittedName>
</protein>
<proteinExistence type="predicted"/>
<organism evidence="1 2">
    <name type="scientific">Tautonia plasticadhaerens</name>
    <dbReference type="NCBI Taxonomy" id="2527974"/>
    <lineage>
        <taxon>Bacteria</taxon>
        <taxon>Pseudomonadati</taxon>
        <taxon>Planctomycetota</taxon>
        <taxon>Planctomycetia</taxon>
        <taxon>Isosphaerales</taxon>
        <taxon>Isosphaeraceae</taxon>
        <taxon>Tautonia</taxon>
    </lineage>
</organism>